<dbReference type="GO" id="GO:0000785">
    <property type="term" value="C:chromatin"/>
    <property type="evidence" value="ECO:0007669"/>
    <property type="project" value="TreeGrafter"/>
</dbReference>
<dbReference type="STRING" id="75743.A0A401Q6B1"/>
<dbReference type="GO" id="GO:0034647">
    <property type="term" value="F:histone H3K4me/H3K4me2/H3K4me3 demethylase activity"/>
    <property type="evidence" value="ECO:0007669"/>
    <property type="project" value="TreeGrafter"/>
</dbReference>
<dbReference type="Pfam" id="PF02928">
    <property type="entry name" value="zf-C5HC2"/>
    <property type="match status" value="1"/>
</dbReference>
<keyword evidence="5" id="KW-1185">Reference proteome</keyword>
<comment type="caution">
    <text evidence="4">The sequence shown here is derived from an EMBL/GenBank/DDBJ whole genome shotgun (WGS) entry which is preliminary data.</text>
</comment>
<keyword evidence="2" id="KW-0408">Iron</keyword>
<accession>A0A401Q6B1</accession>
<dbReference type="PANTHER" id="PTHR10694">
    <property type="entry name" value="LYSINE-SPECIFIC DEMETHYLASE"/>
    <property type="match status" value="1"/>
</dbReference>
<feature type="non-terminal residue" evidence="4">
    <location>
        <position position="1"/>
    </location>
</feature>
<dbReference type="GO" id="GO:0005634">
    <property type="term" value="C:nucleus"/>
    <property type="evidence" value="ECO:0007669"/>
    <property type="project" value="TreeGrafter"/>
</dbReference>
<reference evidence="4 5" key="1">
    <citation type="journal article" date="2018" name="Nat. Ecol. Evol.">
        <title>Shark genomes provide insights into elasmobranch evolution and the origin of vertebrates.</title>
        <authorList>
            <person name="Hara Y"/>
            <person name="Yamaguchi K"/>
            <person name="Onimaru K"/>
            <person name="Kadota M"/>
            <person name="Koyanagi M"/>
            <person name="Keeley SD"/>
            <person name="Tatsumi K"/>
            <person name="Tanaka K"/>
            <person name="Motone F"/>
            <person name="Kageyama Y"/>
            <person name="Nozu R"/>
            <person name="Adachi N"/>
            <person name="Nishimura O"/>
            <person name="Nakagawa R"/>
            <person name="Tanegashima C"/>
            <person name="Kiyatake I"/>
            <person name="Matsumoto R"/>
            <person name="Murakumo K"/>
            <person name="Nishida K"/>
            <person name="Terakita A"/>
            <person name="Kuratani S"/>
            <person name="Sato K"/>
            <person name="Hyodo S Kuraku.S."/>
        </authorList>
    </citation>
    <scope>NUCLEOTIDE SEQUENCE [LARGE SCALE GENOMIC DNA]</scope>
</reference>
<dbReference type="AlphaFoldDB" id="A0A401Q6B1"/>
<evidence type="ECO:0000313" key="4">
    <source>
        <dbReference type="EMBL" id="GCB80919.1"/>
    </source>
</evidence>
<name>A0A401Q6B1_SCYTO</name>
<proteinExistence type="predicted"/>
<evidence type="ECO:0000259" key="3">
    <source>
        <dbReference type="Pfam" id="PF02928"/>
    </source>
</evidence>
<dbReference type="Proteomes" id="UP000288216">
    <property type="component" value="Unassembled WGS sequence"/>
</dbReference>
<protein>
    <recommendedName>
        <fullName evidence="3">Zinc finger C5HC2-type domain-containing protein</fullName>
    </recommendedName>
</protein>
<evidence type="ECO:0000256" key="2">
    <source>
        <dbReference type="ARBA" id="ARBA00023004"/>
    </source>
</evidence>
<dbReference type="OrthoDB" id="1678912at2759"/>
<keyword evidence="1" id="KW-0479">Metal-binding</keyword>
<dbReference type="OMA" id="DERQCET"/>
<gene>
    <name evidence="4" type="ORF">scyTo_0022429</name>
</gene>
<evidence type="ECO:0000313" key="5">
    <source>
        <dbReference type="Proteomes" id="UP000288216"/>
    </source>
</evidence>
<organism evidence="4 5">
    <name type="scientific">Scyliorhinus torazame</name>
    <name type="common">Cloudy catshark</name>
    <name type="synonym">Catulus torazame</name>
    <dbReference type="NCBI Taxonomy" id="75743"/>
    <lineage>
        <taxon>Eukaryota</taxon>
        <taxon>Metazoa</taxon>
        <taxon>Chordata</taxon>
        <taxon>Craniata</taxon>
        <taxon>Vertebrata</taxon>
        <taxon>Chondrichthyes</taxon>
        <taxon>Elasmobranchii</taxon>
        <taxon>Galeomorphii</taxon>
        <taxon>Galeoidea</taxon>
        <taxon>Carcharhiniformes</taxon>
        <taxon>Scyliorhinidae</taxon>
        <taxon>Scyliorhinus</taxon>
    </lineage>
</organism>
<dbReference type="InterPro" id="IPR004198">
    <property type="entry name" value="Znf_C5HC2"/>
</dbReference>
<dbReference type="GO" id="GO:0006355">
    <property type="term" value="P:regulation of DNA-templated transcription"/>
    <property type="evidence" value="ECO:0007669"/>
    <property type="project" value="TreeGrafter"/>
</dbReference>
<dbReference type="EMBL" id="BFAA01022484">
    <property type="protein sequence ID" value="GCB80919.1"/>
    <property type="molecule type" value="Genomic_DNA"/>
</dbReference>
<feature type="domain" description="Zinc finger C5HC2-type" evidence="3">
    <location>
        <begin position="20"/>
        <end position="72"/>
    </location>
</feature>
<dbReference type="PANTHER" id="PTHR10694:SF33">
    <property type="entry name" value="LYSINE-SPECIFIC DEMETHYLASE 5"/>
    <property type="match status" value="1"/>
</dbReference>
<sequence>GVVDSEQEAFELLPDDERQCETCKTTCFLSAITCACDPNKLVCLYHVSDLCSCPVTNHCLRYRYTLDELPSMLYGVKERAQSYDNWVGKVREALEAELNHKK</sequence>
<dbReference type="GO" id="GO:0046872">
    <property type="term" value="F:metal ion binding"/>
    <property type="evidence" value="ECO:0007669"/>
    <property type="project" value="UniProtKB-KW"/>
</dbReference>
<feature type="non-terminal residue" evidence="4">
    <location>
        <position position="102"/>
    </location>
</feature>
<evidence type="ECO:0000256" key="1">
    <source>
        <dbReference type="ARBA" id="ARBA00022723"/>
    </source>
</evidence>